<proteinExistence type="predicted"/>
<dbReference type="EMBL" id="JAAAPK010000010">
    <property type="protein sequence ID" value="NBC44339.1"/>
    <property type="molecule type" value="Genomic_DNA"/>
</dbReference>
<feature type="transmembrane region" description="Helical" evidence="1">
    <location>
        <begin position="7"/>
        <end position="30"/>
    </location>
</feature>
<evidence type="ECO:0000313" key="2">
    <source>
        <dbReference type="EMBL" id="NBC44339.1"/>
    </source>
</evidence>
<keyword evidence="1" id="KW-1133">Transmembrane helix</keyword>
<protein>
    <submittedName>
        <fullName evidence="2">Uncharacterized protein</fullName>
    </submittedName>
</protein>
<name>A0A7X5BUQ5_9BACT</name>
<organism evidence="2 3">
    <name type="scientific">Corallococcus exiguus</name>
    <dbReference type="NCBI Taxonomy" id="83462"/>
    <lineage>
        <taxon>Bacteria</taxon>
        <taxon>Pseudomonadati</taxon>
        <taxon>Myxococcota</taxon>
        <taxon>Myxococcia</taxon>
        <taxon>Myxococcales</taxon>
        <taxon>Cystobacterineae</taxon>
        <taxon>Myxococcaceae</taxon>
        <taxon>Corallococcus</taxon>
    </lineage>
</organism>
<dbReference type="RefSeq" id="WP_161663168.1">
    <property type="nucleotide sequence ID" value="NZ_JAAAPK010000010.1"/>
</dbReference>
<comment type="caution">
    <text evidence="2">The sequence shown here is derived from an EMBL/GenBank/DDBJ whole genome shotgun (WGS) entry which is preliminary data.</text>
</comment>
<gene>
    <name evidence="2" type="ORF">GTZ93_31480</name>
</gene>
<reference evidence="2 3" key="1">
    <citation type="submission" date="2020-01" db="EMBL/GenBank/DDBJ databases">
        <title>The draft genome sequence of Corallococcus exiguus DSM 14696.</title>
        <authorList>
            <person name="Zhang X."/>
            <person name="Zhu H."/>
        </authorList>
    </citation>
    <scope>NUCLEOTIDE SEQUENCE [LARGE SCALE GENOMIC DNA]</scope>
    <source>
        <strain evidence="2 3">DSM 14696</strain>
    </source>
</reference>
<dbReference type="AlphaFoldDB" id="A0A7X5BUQ5"/>
<keyword evidence="1" id="KW-0812">Transmembrane</keyword>
<keyword evidence="3" id="KW-1185">Reference proteome</keyword>
<dbReference type="Proteomes" id="UP000537825">
    <property type="component" value="Unassembled WGS sequence"/>
</dbReference>
<sequence length="131" mass="14215">MKRQTPWWVLAGLLWLGTAIIATGLVFHVSSREPGSTGQVDWLFVTLLSTAVTGIVIAIIREFRARPSPIQRAALTAIFNADEPGTIGAVVVMKNGTPEVVATIRSRDEYLELAGSGRLPVDHFVFMPDDA</sequence>
<accession>A0A7X5BUQ5</accession>
<evidence type="ECO:0000313" key="3">
    <source>
        <dbReference type="Proteomes" id="UP000537825"/>
    </source>
</evidence>
<evidence type="ECO:0000256" key="1">
    <source>
        <dbReference type="SAM" id="Phobius"/>
    </source>
</evidence>
<keyword evidence="1" id="KW-0472">Membrane</keyword>
<feature type="transmembrane region" description="Helical" evidence="1">
    <location>
        <begin position="42"/>
        <end position="60"/>
    </location>
</feature>